<feature type="domain" description="2-oxoacid dehydrogenase acyltransferase catalytic" evidence="1">
    <location>
        <begin position="25"/>
        <end position="126"/>
    </location>
</feature>
<keyword evidence="3" id="KW-1185">Reference proteome</keyword>
<gene>
    <name evidence="2" type="ORF">FIV42_10075</name>
</gene>
<dbReference type="Proteomes" id="UP000315995">
    <property type="component" value="Chromosome"/>
</dbReference>
<dbReference type="RefSeq" id="WP_141197554.1">
    <property type="nucleotide sequence ID" value="NZ_CP041186.1"/>
</dbReference>
<reference evidence="2 3" key="1">
    <citation type="submission" date="2019-06" db="EMBL/GenBank/DDBJ databases">
        <title>Persicimonas caeni gen. nov., sp. nov., a predatory bacterium isolated from solar saltern.</title>
        <authorList>
            <person name="Wang S."/>
        </authorList>
    </citation>
    <scope>NUCLEOTIDE SEQUENCE [LARGE SCALE GENOMIC DNA]</scope>
    <source>
        <strain evidence="2 3">YN101</strain>
    </source>
</reference>
<dbReference type="InterPro" id="IPR023213">
    <property type="entry name" value="CAT-like_dom_sf"/>
</dbReference>
<dbReference type="InterPro" id="IPR045257">
    <property type="entry name" value="E2/Pdx1"/>
</dbReference>
<evidence type="ECO:0000259" key="1">
    <source>
        <dbReference type="Pfam" id="PF00198"/>
    </source>
</evidence>
<proteinExistence type="predicted"/>
<dbReference type="Gene3D" id="3.30.559.10">
    <property type="entry name" value="Chloramphenicol acetyltransferase-like domain"/>
    <property type="match status" value="1"/>
</dbReference>
<organism evidence="2 3">
    <name type="scientific">Persicimonas caeni</name>
    <dbReference type="NCBI Taxonomy" id="2292766"/>
    <lineage>
        <taxon>Bacteria</taxon>
        <taxon>Deltaproteobacteria</taxon>
        <taxon>Bradymonadales</taxon>
        <taxon>Bradymonadaceae</taxon>
        <taxon>Persicimonas</taxon>
    </lineage>
</organism>
<dbReference type="GO" id="GO:0045254">
    <property type="term" value="C:pyruvate dehydrogenase complex"/>
    <property type="evidence" value="ECO:0007669"/>
    <property type="project" value="InterPro"/>
</dbReference>
<protein>
    <submittedName>
        <fullName evidence="2">2-oxo acid dehydrogenase subunit E2</fullName>
    </submittedName>
</protein>
<sequence length="278" mass="30714">MSLRRKLAIATWASPREGNIYGKLTLDVTEAQRYIEHVRQTTGEKVTVTHLVGKAAAMALKKEPSLNGRILFRRFVPFETVDLSFLVTVEDGADLAKAKVERADEKSVADIAGELREQAGKLRRGNDEQFEKSKGPLKLMPRWMLPRFLWLVGWLTSALGLDLSNFGLDKFPFGSCIITSVGMFGIDEGYAPPTPFARVPVYLLVGAIKEQPTVIDGELAVREQLTITATVDHRFVDGYQLGTLANAFRQVFEDPWSLDGADKPAQLPEGEPTAVPVS</sequence>
<dbReference type="OrthoDB" id="9805770at2"/>
<feature type="domain" description="2-oxoacid dehydrogenase acyltransferase catalytic" evidence="1">
    <location>
        <begin position="174"/>
        <end position="258"/>
    </location>
</feature>
<dbReference type="GO" id="GO:0016746">
    <property type="term" value="F:acyltransferase activity"/>
    <property type="evidence" value="ECO:0007669"/>
    <property type="project" value="InterPro"/>
</dbReference>
<name>A0A4Y6PST6_PERCE</name>
<dbReference type="PANTHER" id="PTHR23151">
    <property type="entry name" value="DIHYDROLIPOAMIDE ACETYL/SUCCINYL-TRANSFERASE-RELATED"/>
    <property type="match status" value="1"/>
</dbReference>
<evidence type="ECO:0000313" key="2">
    <source>
        <dbReference type="EMBL" id="QDG51067.1"/>
    </source>
</evidence>
<accession>A0A4Y6PST6</accession>
<dbReference type="GO" id="GO:0006086">
    <property type="term" value="P:pyruvate decarboxylation to acetyl-CoA"/>
    <property type="evidence" value="ECO:0007669"/>
    <property type="project" value="InterPro"/>
</dbReference>
<dbReference type="InterPro" id="IPR001078">
    <property type="entry name" value="2-oxoacid_DH_actylTfrase"/>
</dbReference>
<dbReference type="AlphaFoldDB" id="A0A4Y6PST6"/>
<dbReference type="Pfam" id="PF00198">
    <property type="entry name" value="2-oxoacid_dh"/>
    <property type="match status" value="2"/>
</dbReference>
<dbReference type="EMBL" id="CP041186">
    <property type="protein sequence ID" value="QDG51067.1"/>
    <property type="molecule type" value="Genomic_DNA"/>
</dbReference>
<dbReference type="PANTHER" id="PTHR23151:SF90">
    <property type="entry name" value="DIHYDROLIPOYLLYSINE-RESIDUE ACETYLTRANSFERASE COMPONENT OF PYRUVATE DEHYDROGENASE COMPLEX, MITOCHONDRIAL-RELATED"/>
    <property type="match status" value="1"/>
</dbReference>
<dbReference type="SUPFAM" id="SSF52777">
    <property type="entry name" value="CoA-dependent acyltransferases"/>
    <property type="match status" value="1"/>
</dbReference>
<evidence type="ECO:0000313" key="3">
    <source>
        <dbReference type="Proteomes" id="UP000315995"/>
    </source>
</evidence>
<accession>A0A5B8Y513</accession>